<evidence type="ECO:0000313" key="4">
    <source>
        <dbReference type="Proteomes" id="UP001238155"/>
    </source>
</evidence>
<dbReference type="EMBL" id="CP123751">
    <property type="protein sequence ID" value="WHQ79772.1"/>
    <property type="molecule type" value="Genomic_DNA"/>
</dbReference>
<gene>
    <name evidence="1" type="ORF">Lani381_0599</name>
    <name evidence="2" type="ORF">QFF56_07385</name>
</gene>
<evidence type="ECO:0000313" key="3">
    <source>
        <dbReference type="Proteomes" id="UP000027129"/>
    </source>
</evidence>
<keyword evidence="3" id="KW-1185">Reference proteome</keyword>
<sequence>MENDLELTNLLFQLKTFADSLALQLLVKKYQPMILSLIGHFHLQFLDTDDLLQEARIICYQTACSFDPTKANITFGAYFKLSLCNHFRSLLRRENAQKRLLEKQVISLEALLYEKGDVLPMTPCDLELRIELELLLQKLPTLLTPLEYQVFCAYLHYQKASLVAQKLELSQAQINNAMQRYHHKLARWYQKNGQSPI</sequence>
<dbReference type="Gene3D" id="1.10.1740.10">
    <property type="match status" value="1"/>
</dbReference>
<evidence type="ECO:0000313" key="2">
    <source>
        <dbReference type="EMBL" id="WHQ79772.1"/>
    </source>
</evidence>
<evidence type="ECO:0000313" key="1">
    <source>
        <dbReference type="EMBL" id="KDA46579.1"/>
    </source>
</evidence>
<reference evidence="2" key="2">
    <citation type="submission" date="2023-04" db="EMBL/GenBank/DDBJ databases">
        <title>Four porcine-derived lactic acid bacteria strains analyses and their evaluation as potential probiotics based on genomics.</title>
        <authorList>
            <person name="Niu D."/>
        </authorList>
    </citation>
    <scope>NUCLEOTIDE SEQUENCE</scope>
    <source>
        <strain evidence="2">ZSB1</strain>
    </source>
</reference>
<dbReference type="InterPro" id="IPR014284">
    <property type="entry name" value="RNA_pol_sigma-70_dom"/>
</dbReference>
<dbReference type="InterPro" id="IPR013325">
    <property type="entry name" value="RNA_pol_sigma_r2"/>
</dbReference>
<dbReference type="Proteomes" id="UP001238155">
    <property type="component" value="Chromosome"/>
</dbReference>
<dbReference type="Proteomes" id="UP000027129">
    <property type="component" value="Unassembled WGS sequence"/>
</dbReference>
<reference evidence="1 3" key="1">
    <citation type="submission" date="2014-04" db="EMBL/GenBank/DDBJ databases">
        <title>Draft Genome Sequence of Lactobacillus animalis 381-IL-28.</title>
        <authorList>
            <person name="Sturino J.M."/>
            <person name="Rajendran M."/>
            <person name="Altermann E."/>
        </authorList>
    </citation>
    <scope>NUCLEOTIDE SEQUENCE [LARGE SCALE GENOMIC DNA]</scope>
    <source>
        <strain evidence="1 3">381-IL-28</strain>
    </source>
</reference>
<organism evidence="2 4">
    <name type="scientific">Ligilactobacillus animalis</name>
    <dbReference type="NCBI Taxonomy" id="1605"/>
    <lineage>
        <taxon>Bacteria</taxon>
        <taxon>Bacillati</taxon>
        <taxon>Bacillota</taxon>
        <taxon>Bacilli</taxon>
        <taxon>Lactobacillales</taxon>
        <taxon>Lactobacillaceae</taxon>
        <taxon>Ligilactobacillus</taxon>
    </lineage>
</organism>
<protein>
    <submittedName>
        <fullName evidence="1">RNA polymerase sigma factor, sigma-70 family</fullName>
    </submittedName>
    <submittedName>
        <fullName evidence="2">Sigma-70 family RNA polymerase sigma factor</fullName>
    </submittedName>
</protein>
<dbReference type="GO" id="GO:0006352">
    <property type="term" value="P:DNA-templated transcription initiation"/>
    <property type="evidence" value="ECO:0007669"/>
    <property type="project" value="InterPro"/>
</dbReference>
<dbReference type="RefSeq" id="WP_010689736.1">
    <property type="nucleotide sequence ID" value="NZ_CABIZJ010000001.1"/>
</dbReference>
<dbReference type="SUPFAM" id="SSF88946">
    <property type="entry name" value="Sigma2 domain of RNA polymerase sigma factors"/>
    <property type="match status" value="1"/>
</dbReference>
<dbReference type="GO" id="GO:0003700">
    <property type="term" value="F:DNA-binding transcription factor activity"/>
    <property type="evidence" value="ECO:0007669"/>
    <property type="project" value="InterPro"/>
</dbReference>
<name>A0AAJ6FTQ9_9LACO</name>
<dbReference type="EMBL" id="JMHU01000004">
    <property type="protein sequence ID" value="KDA46579.1"/>
    <property type="molecule type" value="Genomic_DNA"/>
</dbReference>
<dbReference type="AlphaFoldDB" id="A0AAJ6FTQ9"/>
<proteinExistence type="predicted"/>
<dbReference type="NCBIfam" id="TIGR02937">
    <property type="entry name" value="sigma70-ECF"/>
    <property type="match status" value="1"/>
</dbReference>
<accession>A0AAJ6FTQ9</accession>